<accession>A0A3S3TP24</accession>
<gene>
    <name evidence="2" type="ORF">EOE18_08510</name>
</gene>
<dbReference type="AlphaFoldDB" id="A0A3S3TP24"/>
<evidence type="ECO:0008006" key="4">
    <source>
        <dbReference type="Google" id="ProtNLM"/>
    </source>
</evidence>
<dbReference type="OrthoDB" id="7205329at2"/>
<comment type="caution">
    <text evidence="2">The sequence shown here is derived from an EMBL/GenBank/DDBJ whole genome shotgun (WGS) entry which is preliminary data.</text>
</comment>
<name>A0A3S3TP24_9SPHN</name>
<keyword evidence="1" id="KW-0732">Signal</keyword>
<evidence type="ECO:0000256" key="1">
    <source>
        <dbReference type="SAM" id="SignalP"/>
    </source>
</evidence>
<keyword evidence="3" id="KW-1185">Reference proteome</keyword>
<dbReference type="Gene3D" id="3.10.450.160">
    <property type="entry name" value="inner membrane protein cigr"/>
    <property type="match status" value="1"/>
</dbReference>
<dbReference type="Pfam" id="PF11776">
    <property type="entry name" value="RcnB"/>
    <property type="match status" value="1"/>
</dbReference>
<sequence>MRKILMLGLAAATLVPAVAQAHGGPDNHHEQRMDRHDDWRRDRRDDRREYRQEIRREAREDWREYRRAHAEVFRGPAYYGPRGYAYRPVAPGYRFAPDYYARRYWLANPGAYRLPAVGPNDRYVRYGRDVIRVDIRNGRVLQVFGSFFL</sequence>
<dbReference type="InterPro" id="IPR024572">
    <property type="entry name" value="RcnB"/>
</dbReference>
<evidence type="ECO:0000313" key="3">
    <source>
        <dbReference type="Proteomes" id="UP000282837"/>
    </source>
</evidence>
<organism evidence="2 3">
    <name type="scientific">Novosphingobium umbonatum</name>
    <dbReference type="NCBI Taxonomy" id="1908524"/>
    <lineage>
        <taxon>Bacteria</taxon>
        <taxon>Pseudomonadati</taxon>
        <taxon>Pseudomonadota</taxon>
        <taxon>Alphaproteobacteria</taxon>
        <taxon>Sphingomonadales</taxon>
        <taxon>Sphingomonadaceae</taxon>
        <taxon>Novosphingobium</taxon>
    </lineage>
</organism>
<dbReference type="EMBL" id="SACO01000005">
    <property type="protein sequence ID" value="RVU05345.1"/>
    <property type="molecule type" value="Genomic_DNA"/>
</dbReference>
<dbReference type="Proteomes" id="UP000282837">
    <property type="component" value="Unassembled WGS sequence"/>
</dbReference>
<protein>
    <recommendedName>
        <fullName evidence="4">RcnB family protein</fullName>
    </recommendedName>
</protein>
<reference evidence="2 3" key="1">
    <citation type="submission" date="2019-01" db="EMBL/GenBank/DDBJ databases">
        <authorList>
            <person name="Chen W.-M."/>
        </authorList>
    </citation>
    <scope>NUCLEOTIDE SEQUENCE [LARGE SCALE GENOMIC DNA]</scope>
    <source>
        <strain evidence="2 3">FSY-9</strain>
    </source>
</reference>
<proteinExistence type="predicted"/>
<dbReference type="RefSeq" id="WP_127708322.1">
    <property type="nucleotide sequence ID" value="NZ_SACO01000005.1"/>
</dbReference>
<feature type="chain" id="PRO_5018690727" description="RcnB family protein" evidence="1">
    <location>
        <begin position="22"/>
        <end position="149"/>
    </location>
</feature>
<feature type="signal peptide" evidence="1">
    <location>
        <begin position="1"/>
        <end position="21"/>
    </location>
</feature>
<evidence type="ECO:0000313" key="2">
    <source>
        <dbReference type="EMBL" id="RVU05345.1"/>
    </source>
</evidence>